<dbReference type="Pfam" id="PF07648">
    <property type="entry name" value="Kazal_2"/>
    <property type="match status" value="1"/>
</dbReference>
<keyword evidence="4" id="KW-1185">Reference proteome</keyword>
<dbReference type="CDD" id="cd00104">
    <property type="entry name" value="KAZAL_FS"/>
    <property type="match status" value="1"/>
</dbReference>
<reference evidence="3 4" key="1">
    <citation type="journal article" date="2019" name="Commun. Biol.">
        <title>The bagworm genome reveals a unique fibroin gene that provides high tensile strength.</title>
        <authorList>
            <person name="Kono N."/>
            <person name="Nakamura H."/>
            <person name="Ohtoshi R."/>
            <person name="Tomita M."/>
            <person name="Numata K."/>
            <person name="Arakawa K."/>
        </authorList>
    </citation>
    <scope>NUCLEOTIDE SEQUENCE [LARGE SCALE GENOMIC DNA]</scope>
</reference>
<evidence type="ECO:0000256" key="1">
    <source>
        <dbReference type="SAM" id="MobiDB-lite"/>
    </source>
</evidence>
<dbReference type="PROSITE" id="PS51465">
    <property type="entry name" value="KAZAL_2"/>
    <property type="match status" value="1"/>
</dbReference>
<dbReference type="PROSITE" id="PS00282">
    <property type="entry name" value="KAZAL_1"/>
    <property type="match status" value="1"/>
</dbReference>
<evidence type="ECO:0000313" key="3">
    <source>
        <dbReference type="EMBL" id="GBP16476.1"/>
    </source>
</evidence>
<comment type="caution">
    <text evidence="3">The sequence shown here is derived from an EMBL/GenBank/DDBJ whole genome shotgun (WGS) entry which is preliminary data.</text>
</comment>
<dbReference type="AlphaFoldDB" id="A0A4C1TRF4"/>
<sequence length="174" mass="20511">MTTNDPLKNKTYVARRTLPRNCLRFRRPYRYREKRRLPRDRKLRRPPPARHRRRKRRRSTKSCRWPSASAPFCVNSAVLAKMYRRRKRGRKRDTREIRRVRDVKLQLVLELMLVALLACLSAARARVACLCPAVYAPVCASDGRVYENKCKMKCSSIRSLSRRMISVKHSGPCA</sequence>
<feature type="domain" description="Kazal-like" evidence="2">
    <location>
        <begin position="123"/>
        <end position="174"/>
    </location>
</feature>
<dbReference type="InterPro" id="IPR002350">
    <property type="entry name" value="Kazal_dom"/>
</dbReference>
<dbReference type="EMBL" id="BGZK01000079">
    <property type="protein sequence ID" value="GBP16476.1"/>
    <property type="molecule type" value="Genomic_DNA"/>
</dbReference>
<gene>
    <name evidence="3" type="ORF">EVAR_10049_1</name>
</gene>
<accession>A0A4C1TRF4</accession>
<feature type="region of interest" description="Disordered" evidence="1">
    <location>
        <begin position="34"/>
        <end position="66"/>
    </location>
</feature>
<evidence type="ECO:0000313" key="4">
    <source>
        <dbReference type="Proteomes" id="UP000299102"/>
    </source>
</evidence>
<feature type="compositionally biased region" description="Basic residues" evidence="1">
    <location>
        <begin position="34"/>
        <end position="61"/>
    </location>
</feature>
<organism evidence="3 4">
    <name type="scientific">Eumeta variegata</name>
    <name type="common">Bagworm moth</name>
    <name type="synonym">Eumeta japonica</name>
    <dbReference type="NCBI Taxonomy" id="151549"/>
    <lineage>
        <taxon>Eukaryota</taxon>
        <taxon>Metazoa</taxon>
        <taxon>Ecdysozoa</taxon>
        <taxon>Arthropoda</taxon>
        <taxon>Hexapoda</taxon>
        <taxon>Insecta</taxon>
        <taxon>Pterygota</taxon>
        <taxon>Neoptera</taxon>
        <taxon>Endopterygota</taxon>
        <taxon>Lepidoptera</taxon>
        <taxon>Glossata</taxon>
        <taxon>Ditrysia</taxon>
        <taxon>Tineoidea</taxon>
        <taxon>Psychidae</taxon>
        <taxon>Oiketicinae</taxon>
        <taxon>Eumeta</taxon>
    </lineage>
</organism>
<dbReference type="Gene3D" id="3.30.60.30">
    <property type="match status" value="1"/>
</dbReference>
<proteinExistence type="predicted"/>
<name>A0A4C1TRF4_EUMVA</name>
<dbReference type="SMART" id="SM00280">
    <property type="entry name" value="KAZAL"/>
    <property type="match status" value="1"/>
</dbReference>
<protein>
    <recommendedName>
        <fullName evidence="2">Kazal-like domain-containing protein</fullName>
    </recommendedName>
</protein>
<dbReference type="InterPro" id="IPR036058">
    <property type="entry name" value="Kazal_dom_sf"/>
</dbReference>
<evidence type="ECO:0000259" key="2">
    <source>
        <dbReference type="PROSITE" id="PS51465"/>
    </source>
</evidence>
<dbReference type="Proteomes" id="UP000299102">
    <property type="component" value="Unassembled WGS sequence"/>
</dbReference>
<dbReference type="SUPFAM" id="SSF100895">
    <property type="entry name" value="Kazal-type serine protease inhibitors"/>
    <property type="match status" value="1"/>
</dbReference>